<organism evidence="1 2">
    <name type="scientific">Novymonas esmeraldas</name>
    <dbReference type="NCBI Taxonomy" id="1808958"/>
    <lineage>
        <taxon>Eukaryota</taxon>
        <taxon>Discoba</taxon>
        <taxon>Euglenozoa</taxon>
        <taxon>Kinetoplastea</taxon>
        <taxon>Metakinetoplastina</taxon>
        <taxon>Trypanosomatida</taxon>
        <taxon>Trypanosomatidae</taxon>
        <taxon>Novymonas</taxon>
    </lineage>
</organism>
<dbReference type="EMBL" id="JAECZO010000045">
    <property type="protein sequence ID" value="KAK7194995.1"/>
    <property type="molecule type" value="Genomic_DNA"/>
</dbReference>
<keyword evidence="2" id="KW-1185">Reference proteome</keyword>
<sequence length="243" mass="27131">MRSRFGERDVLTHPRRLRRRVAAAAAAAAVPPQLFAPVRRVEAVRQADQHPRRTARVAQGRQPLLEELHVRVVPPPPVHGGHDAVAVLRLSDGVQARAPRLQQVLEDRAERLVVHTWRREPVALLELLRLGAGVEPLELPALPDGHAHGRYAGPQHLWRHHVLPSRKCVLARGEVVSQFAAAVEVAQEARVQQRVRHPRGDGLAPVPLLPLVRVHAIADARQHIVQLCRRRTMSLPPLVLVHQ</sequence>
<name>A0AAW0ELJ5_9TRYP</name>
<comment type="caution">
    <text evidence="1">The sequence shown here is derived from an EMBL/GenBank/DDBJ whole genome shotgun (WGS) entry which is preliminary data.</text>
</comment>
<evidence type="ECO:0000313" key="1">
    <source>
        <dbReference type="EMBL" id="KAK7194995.1"/>
    </source>
</evidence>
<accession>A0AAW0ELJ5</accession>
<evidence type="ECO:0000313" key="2">
    <source>
        <dbReference type="Proteomes" id="UP001430356"/>
    </source>
</evidence>
<proteinExistence type="predicted"/>
<dbReference type="AlphaFoldDB" id="A0AAW0ELJ5"/>
<protein>
    <submittedName>
        <fullName evidence="1">Uncharacterized protein</fullName>
    </submittedName>
</protein>
<dbReference type="Proteomes" id="UP001430356">
    <property type="component" value="Unassembled WGS sequence"/>
</dbReference>
<reference evidence="1 2" key="1">
    <citation type="journal article" date="2021" name="MBio">
        <title>A New Model Trypanosomatid, Novymonas esmeraldas: Genomic Perception of Its 'Candidatus Pandoraea novymonadis' Endosymbiont.</title>
        <authorList>
            <person name="Zakharova A."/>
            <person name="Saura A."/>
            <person name="Butenko A."/>
            <person name="Podesvova L."/>
            <person name="Warmusova S."/>
            <person name="Kostygov A.Y."/>
            <person name="Nenarokova A."/>
            <person name="Lukes J."/>
            <person name="Opperdoes F.R."/>
            <person name="Yurchenko V."/>
        </authorList>
    </citation>
    <scope>NUCLEOTIDE SEQUENCE [LARGE SCALE GENOMIC DNA]</scope>
    <source>
        <strain evidence="1 2">E262AT.01</strain>
    </source>
</reference>
<gene>
    <name evidence="1" type="ORF">NESM_000422200</name>
</gene>